<evidence type="ECO:0000259" key="2">
    <source>
        <dbReference type="PROSITE" id="PS50942"/>
    </source>
</evidence>
<gene>
    <name evidence="3" type="ORF">Ae201684_009443</name>
</gene>
<dbReference type="AlphaFoldDB" id="A0A6G0X287"/>
<name>A0A6G0X287_9STRA</name>
<feature type="domain" description="ENTH" evidence="2">
    <location>
        <begin position="19"/>
        <end position="160"/>
    </location>
</feature>
<feature type="region of interest" description="Disordered" evidence="1">
    <location>
        <begin position="214"/>
        <end position="251"/>
    </location>
</feature>
<feature type="compositionally biased region" description="Acidic residues" evidence="1">
    <location>
        <begin position="218"/>
        <end position="228"/>
    </location>
</feature>
<sequence length="284" mass="31644">MESVAATVERWVNQVRQWSGDDVRSPVEKLLDEHLTDNASGIATTVLHDFASRTFNPVDIKRILGRLWHTLQRNYIGKPHIIRKALVILHHCLVHGSKHVALTCGHHPLNIAFLREVVVKYDHQQPGYVAHDIDAITTCRKLAQVICDLLDDPTTLEMERVKAMSTQRALSSRGLGLLSPQHSSEPALPPYFDNPDDFSDVALGQWELGGVGHTKFDPDDDLDDDVEFDALPVHPKPIHPKDHASASKLSQGNPAFSVSHVKYGSCELSDDSLEIPKRSKSVPY</sequence>
<dbReference type="Proteomes" id="UP000481153">
    <property type="component" value="Unassembled WGS sequence"/>
</dbReference>
<dbReference type="Pfam" id="PF01417">
    <property type="entry name" value="ENTH"/>
    <property type="match status" value="1"/>
</dbReference>
<reference evidence="3 4" key="1">
    <citation type="submission" date="2019-07" db="EMBL/GenBank/DDBJ databases">
        <title>Genomics analysis of Aphanomyces spp. identifies a new class of oomycete effector associated with host adaptation.</title>
        <authorList>
            <person name="Gaulin E."/>
        </authorList>
    </citation>
    <scope>NUCLEOTIDE SEQUENCE [LARGE SCALE GENOMIC DNA]</scope>
    <source>
        <strain evidence="3 4">ATCC 201684</strain>
    </source>
</reference>
<keyword evidence="4" id="KW-1185">Reference proteome</keyword>
<accession>A0A6G0X287</accession>
<proteinExistence type="predicted"/>
<evidence type="ECO:0000313" key="4">
    <source>
        <dbReference type="Proteomes" id="UP000481153"/>
    </source>
</evidence>
<evidence type="ECO:0000256" key="1">
    <source>
        <dbReference type="SAM" id="MobiDB-lite"/>
    </source>
</evidence>
<dbReference type="SUPFAM" id="SSF48464">
    <property type="entry name" value="ENTH/VHS domain"/>
    <property type="match status" value="1"/>
</dbReference>
<dbReference type="Gene3D" id="1.25.40.90">
    <property type="match status" value="1"/>
</dbReference>
<protein>
    <recommendedName>
        <fullName evidence="2">ENTH domain-containing protein</fullName>
    </recommendedName>
</protein>
<evidence type="ECO:0000313" key="3">
    <source>
        <dbReference type="EMBL" id="KAF0733886.1"/>
    </source>
</evidence>
<comment type="caution">
    <text evidence="3">The sequence shown here is derived from an EMBL/GenBank/DDBJ whole genome shotgun (WGS) entry which is preliminary data.</text>
</comment>
<dbReference type="InterPro" id="IPR013809">
    <property type="entry name" value="ENTH"/>
</dbReference>
<dbReference type="VEuPathDB" id="FungiDB:AeMF1_001456"/>
<dbReference type="PROSITE" id="PS50942">
    <property type="entry name" value="ENTH"/>
    <property type="match status" value="1"/>
</dbReference>
<dbReference type="EMBL" id="VJMJ01000119">
    <property type="protein sequence ID" value="KAF0733886.1"/>
    <property type="molecule type" value="Genomic_DNA"/>
</dbReference>
<organism evidence="3 4">
    <name type="scientific">Aphanomyces euteiches</name>
    <dbReference type="NCBI Taxonomy" id="100861"/>
    <lineage>
        <taxon>Eukaryota</taxon>
        <taxon>Sar</taxon>
        <taxon>Stramenopiles</taxon>
        <taxon>Oomycota</taxon>
        <taxon>Saprolegniomycetes</taxon>
        <taxon>Saprolegniales</taxon>
        <taxon>Verrucalvaceae</taxon>
        <taxon>Aphanomyces</taxon>
    </lineage>
</organism>
<dbReference type="InterPro" id="IPR008942">
    <property type="entry name" value="ENTH_VHS"/>
</dbReference>